<organism evidence="2 3">
    <name type="scientific">Branchiibius cervicis</name>
    <dbReference type="NCBI Taxonomy" id="908252"/>
    <lineage>
        <taxon>Bacteria</taxon>
        <taxon>Bacillati</taxon>
        <taxon>Actinomycetota</taxon>
        <taxon>Actinomycetes</taxon>
        <taxon>Micrococcales</taxon>
        <taxon>Dermacoccaceae</taxon>
        <taxon>Branchiibius</taxon>
    </lineage>
</organism>
<keyword evidence="3" id="KW-1185">Reference proteome</keyword>
<evidence type="ECO:0000313" key="2">
    <source>
        <dbReference type="EMBL" id="MFC6715330.1"/>
    </source>
</evidence>
<evidence type="ECO:0000256" key="1">
    <source>
        <dbReference type="SAM" id="MobiDB-lite"/>
    </source>
</evidence>
<feature type="region of interest" description="Disordered" evidence="1">
    <location>
        <begin position="51"/>
        <end position="77"/>
    </location>
</feature>
<feature type="compositionally biased region" description="Basic and acidic residues" evidence="1">
    <location>
        <begin position="59"/>
        <end position="75"/>
    </location>
</feature>
<proteinExistence type="predicted"/>
<accession>A0ABW2AWJ9</accession>
<comment type="caution">
    <text evidence="2">The sequence shown here is derived from an EMBL/GenBank/DDBJ whole genome shotgun (WGS) entry which is preliminary data.</text>
</comment>
<reference evidence="3" key="1">
    <citation type="journal article" date="2019" name="Int. J. Syst. Evol. Microbiol.">
        <title>The Global Catalogue of Microorganisms (GCM) 10K type strain sequencing project: providing services to taxonomists for standard genome sequencing and annotation.</title>
        <authorList>
            <consortium name="The Broad Institute Genomics Platform"/>
            <consortium name="The Broad Institute Genome Sequencing Center for Infectious Disease"/>
            <person name="Wu L."/>
            <person name="Ma J."/>
        </authorList>
    </citation>
    <scope>NUCLEOTIDE SEQUENCE [LARGE SCALE GENOMIC DNA]</scope>
    <source>
        <strain evidence="3">NBRC 106593</strain>
    </source>
</reference>
<sequence length="93" mass="10307">MAKGSKHKGTKGGSDYTVVELPLKGKAKDDPPTQDVGNFTFGYCTSCDWRGRARRSREKAREDAREHRTDCDGKGKVHVAATDTKKVDDLRLP</sequence>
<evidence type="ECO:0000313" key="3">
    <source>
        <dbReference type="Proteomes" id="UP001596356"/>
    </source>
</evidence>
<dbReference type="Proteomes" id="UP001596356">
    <property type="component" value="Unassembled WGS sequence"/>
</dbReference>
<protein>
    <submittedName>
        <fullName evidence="2">Uncharacterized protein</fullName>
    </submittedName>
</protein>
<dbReference type="EMBL" id="JBHSWJ010000002">
    <property type="protein sequence ID" value="MFC6715330.1"/>
    <property type="molecule type" value="Genomic_DNA"/>
</dbReference>
<gene>
    <name evidence="2" type="ORF">ACFQBT_16515</name>
</gene>
<dbReference type="RefSeq" id="WP_377824360.1">
    <property type="nucleotide sequence ID" value="NZ_JBHSWJ010000002.1"/>
</dbReference>
<name>A0ABW2AWJ9_9MICO</name>